<dbReference type="EnsemblBacteria" id="ABA48928">
    <property type="protein sequence ID" value="ABA48928"/>
    <property type="gene ID" value="BURPS1710b_1175"/>
</dbReference>
<feature type="region of interest" description="Disordered" evidence="1">
    <location>
        <begin position="1"/>
        <end position="24"/>
    </location>
</feature>
<protein>
    <submittedName>
        <fullName evidence="2">Uncharacterized protein</fullName>
    </submittedName>
</protein>
<dbReference type="HOGENOM" id="CLU_509663_0_0_4"/>
<evidence type="ECO:0000256" key="1">
    <source>
        <dbReference type="SAM" id="MobiDB-lite"/>
    </source>
</evidence>
<dbReference type="EMBL" id="CP000124">
    <property type="protein sequence ID" value="ABA48928.1"/>
    <property type="molecule type" value="Genomic_DNA"/>
</dbReference>
<organism evidence="2 3">
    <name type="scientific">Burkholderia pseudomallei (strain 1710b)</name>
    <dbReference type="NCBI Taxonomy" id="320372"/>
    <lineage>
        <taxon>Bacteria</taxon>
        <taxon>Pseudomonadati</taxon>
        <taxon>Pseudomonadota</taxon>
        <taxon>Betaproteobacteria</taxon>
        <taxon>Burkholderiales</taxon>
        <taxon>Burkholderiaceae</taxon>
        <taxon>Burkholderia</taxon>
        <taxon>pseudomallei group</taxon>
    </lineage>
</organism>
<reference evidence="2 3" key="1">
    <citation type="submission" date="2005-09" db="EMBL/GenBank/DDBJ databases">
        <authorList>
            <person name="Woods D.E."/>
            <person name="Nierman W.C."/>
        </authorList>
    </citation>
    <scope>NUCLEOTIDE SEQUENCE [LARGE SCALE GENOMIC DNA]</scope>
    <source>
        <strain evidence="2 3">1710b</strain>
    </source>
</reference>
<sequence length="534" mass="60975">MPNLAPSRAGAVDQELREERHGAARRPLRRAALPGGARDVEVRPRIVFREARQEARGRHAAGRAPADVREIREVRLQLILILVVERQAPRRIARFARRVEQLARERVVLREEAGVVVAERDDARARQRRDVDHGGRLEALRVRERVAQDEAALRVGVEHLDRQALHARDDVARLVRVAGRHVLAGRHDRDDVDLQAHFGDRAHRAEHRARAAHVVLHLVHSLARLQRNAAGVERDALADEHDGRRLRGRAPVLQHDELRRLDRALRDRQERAHLERLDLLQAQHVDFQAPVLRDLLRGVREVGRRADVAGQIAEVAREVHPVRERDRLLRGDLRRLVVGRIDAEHDALERRRARVRLALHLRELVRFIAQRENRRAHAPVGRALGHGQLRERERDLNHFRAEQRAPCGLCRVAVGFLAESILPAQADEQHARCADARNLVQKQGLAELAVDVARLDHARDEPLRGFVDVERRAGQGLRLEHAQHDAVGFPRQEPVRRAFAPITAFYAKVHRACPRIKSGLRMKAAIIRYFSRAA</sequence>
<name>Q3JV17_BURP1</name>
<dbReference type="Proteomes" id="UP000002700">
    <property type="component" value="Chromosome I"/>
</dbReference>
<evidence type="ECO:0000313" key="2">
    <source>
        <dbReference type="EMBL" id="ABA48928.1"/>
    </source>
</evidence>
<accession>Q3JV17</accession>
<dbReference type="KEGG" id="bpm:BURPS1710b_1175"/>
<evidence type="ECO:0000313" key="3">
    <source>
        <dbReference type="Proteomes" id="UP000002700"/>
    </source>
</evidence>
<dbReference type="AlphaFoldDB" id="Q3JV17"/>
<gene>
    <name evidence="2" type="ordered locus">BURPS1710b_1175</name>
</gene>
<proteinExistence type="predicted"/>